<accession>A0A193QLU3</accession>
<dbReference type="AlphaFoldDB" id="A0A193QLU3"/>
<sequence length="92" mass="10468">MLLIYDKGFADKLTPFHYFRPAIDRANNCRPGHYTIAREILLKRRPDFCGGKTILAWLTPPEAGSRCVIFVPSGVDCGYRYPLPWPRKGVDA</sequence>
<evidence type="ECO:0000313" key="1">
    <source>
        <dbReference type="EMBL" id="CRL46184.1"/>
    </source>
</evidence>
<dbReference type="EMBL" id="LN854557">
    <property type="protein sequence ID" value="CRL46184.1"/>
    <property type="molecule type" value="Genomic_DNA"/>
</dbReference>
<evidence type="ECO:0000313" key="2">
    <source>
        <dbReference type="Proteomes" id="UP000245838"/>
    </source>
</evidence>
<protein>
    <submittedName>
        <fullName evidence="1">Uncharacterized protein</fullName>
    </submittedName>
</protein>
<gene>
    <name evidence="1" type="ORF">SGGMMB4_04592</name>
</gene>
<organism evidence="1 2">
    <name type="scientific">Sodalis glossinidius (strain morsitans)</name>
    <dbReference type="NCBI Taxonomy" id="343509"/>
    <lineage>
        <taxon>Bacteria</taxon>
        <taxon>Pseudomonadati</taxon>
        <taxon>Pseudomonadota</taxon>
        <taxon>Gammaproteobacteria</taxon>
        <taxon>Enterobacterales</taxon>
        <taxon>Bruguierivoracaceae</taxon>
        <taxon>Sodalis</taxon>
    </lineage>
</organism>
<reference evidence="1 2" key="1">
    <citation type="submission" date="2015-05" db="EMBL/GenBank/DDBJ databases">
        <authorList>
            <person name="Goodhead I."/>
        </authorList>
    </citation>
    <scope>NUCLEOTIDE SEQUENCE [LARGE SCALE GENOMIC DNA]</scope>
    <source>
        <strain evidence="2">morsitans</strain>
    </source>
</reference>
<dbReference type="Proteomes" id="UP000245838">
    <property type="component" value="Chromosome sggmmb4_Chromosome"/>
</dbReference>
<name>A0A193QLU3_SODGM</name>
<proteinExistence type="predicted"/>